<evidence type="ECO:0000256" key="1">
    <source>
        <dbReference type="SAM" id="MobiDB-lite"/>
    </source>
</evidence>
<feature type="domain" description="C2H2-type" evidence="2">
    <location>
        <begin position="321"/>
        <end position="342"/>
    </location>
</feature>
<feature type="compositionally biased region" description="Acidic residues" evidence="1">
    <location>
        <begin position="201"/>
        <end position="227"/>
    </location>
</feature>
<feature type="compositionally biased region" description="Polar residues" evidence="1">
    <location>
        <begin position="353"/>
        <end position="363"/>
    </location>
</feature>
<dbReference type="PROSITE" id="PS00028">
    <property type="entry name" value="ZINC_FINGER_C2H2_1"/>
    <property type="match status" value="1"/>
</dbReference>
<feature type="region of interest" description="Disordered" evidence="1">
    <location>
        <begin position="167"/>
        <end position="229"/>
    </location>
</feature>
<gene>
    <name evidence="3" type="ORF">ACA1_329840</name>
</gene>
<accession>L8GJU7</accession>
<keyword evidence="4" id="KW-1185">Reference proteome</keyword>
<protein>
    <recommendedName>
        <fullName evidence="2">C2H2-type domain-containing protein</fullName>
    </recommendedName>
</protein>
<dbReference type="AlphaFoldDB" id="L8GJU7"/>
<dbReference type="VEuPathDB" id="AmoebaDB:ACA1_329840"/>
<dbReference type="EMBL" id="KB008114">
    <property type="protein sequence ID" value="ELR12461.1"/>
    <property type="molecule type" value="Genomic_DNA"/>
</dbReference>
<dbReference type="Proteomes" id="UP000011083">
    <property type="component" value="Unassembled WGS sequence"/>
</dbReference>
<sequence>MDRLAIVPAGKPAKEPKRKPQRKRARHDDSPRAVTHILPAVQNVVLQPPAPARNTVHAVLGIVAGQVSVFLQFDRPEEAPPFVVTIATSTTKPVQADTRTIRPGYYAIQGVHDTASTETAFWVNVDMYNSAPSGAVSKESYKVAFSNLVACGEDGLESRLGEDRMLTVHNGDGGAASSPFVGDDATTEGEPLSSPSTSSDGDGDGDGYNDTDDDDDSDEDSNDDDGASCDKEEIWEHTGRCCLHLRRRLAQWYKHTIKLTHHLASLTKDRQQTREEGKQVVVKEGGVDYLDHLFRTIQRDCNYTPAFDPTSLAFGPVGYLCSQCGLRCRSAAGLGSHIKFRHSALWTPKKRPQSPTLNTSNSRVIKGEQ</sequence>
<dbReference type="InterPro" id="IPR013087">
    <property type="entry name" value="Znf_C2H2_type"/>
</dbReference>
<feature type="compositionally biased region" description="Basic residues" evidence="1">
    <location>
        <begin position="16"/>
        <end position="25"/>
    </location>
</feature>
<dbReference type="GeneID" id="14912974"/>
<evidence type="ECO:0000313" key="4">
    <source>
        <dbReference type="Proteomes" id="UP000011083"/>
    </source>
</evidence>
<dbReference type="KEGG" id="acan:ACA1_329840"/>
<proteinExistence type="predicted"/>
<reference evidence="3 4" key="1">
    <citation type="journal article" date="2013" name="Genome Biol.">
        <title>Genome of Acanthamoeba castellanii highlights extensive lateral gene transfer and early evolution of tyrosine kinase signaling.</title>
        <authorList>
            <person name="Clarke M."/>
            <person name="Lohan A.J."/>
            <person name="Liu B."/>
            <person name="Lagkouvardos I."/>
            <person name="Roy S."/>
            <person name="Zafar N."/>
            <person name="Bertelli C."/>
            <person name="Schilde C."/>
            <person name="Kianianmomeni A."/>
            <person name="Burglin T.R."/>
            <person name="Frech C."/>
            <person name="Turcotte B."/>
            <person name="Kopec K.O."/>
            <person name="Synnott J.M."/>
            <person name="Choo C."/>
            <person name="Paponov I."/>
            <person name="Finkler A."/>
            <person name="Soon Heng Tan C."/>
            <person name="Hutchins A.P."/>
            <person name="Weinmeier T."/>
            <person name="Rattei T."/>
            <person name="Chu J.S."/>
            <person name="Gimenez G."/>
            <person name="Irimia M."/>
            <person name="Rigden D.J."/>
            <person name="Fitzpatrick D.A."/>
            <person name="Lorenzo-Morales J."/>
            <person name="Bateman A."/>
            <person name="Chiu C.H."/>
            <person name="Tang P."/>
            <person name="Hegemann P."/>
            <person name="Fromm H."/>
            <person name="Raoult D."/>
            <person name="Greub G."/>
            <person name="Miranda-Saavedra D."/>
            <person name="Chen N."/>
            <person name="Nash P."/>
            <person name="Ginger M.L."/>
            <person name="Horn M."/>
            <person name="Schaap P."/>
            <person name="Caler L."/>
            <person name="Loftus B."/>
        </authorList>
    </citation>
    <scope>NUCLEOTIDE SEQUENCE [LARGE SCALE GENOMIC DNA]</scope>
    <source>
        <strain evidence="3 4">Neff</strain>
    </source>
</reference>
<evidence type="ECO:0000259" key="2">
    <source>
        <dbReference type="PROSITE" id="PS00028"/>
    </source>
</evidence>
<dbReference type="RefSeq" id="XP_004334474.1">
    <property type="nucleotide sequence ID" value="XM_004334426.1"/>
</dbReference>
<organism evidence="3 4">
    <name type="scientific">Acanthamoeba castellanii (strain ATCC 30010 / Neff)</name>
    <dbReference type="NCBI Taxonomy" id="1257118"/>
    <lineage>
        <taxon>Eukaryota</taxon>
        <taxon>Amoebozoa</taxon>
        <taxon>Discosea</taxon>
        <taxon>Longamoebia</taxon>
        <taxon>Centramoebida</taxon>
        <taxon>Acanthamoebidae</taxon>
        <taxon>Acanthamoeba</taxon>
    </lineage>
</organism>
<name>L8GJU7_ACACF</name>
<evidence type="ECO:0000313" key="3">
    <source>
        <dbReference type="EMBL" id="ELR12461.1"/>
    </source>
</evidence>
<feature type="region of interest" description="Disordered" evidence="1">
    <location>
        <begin position="349"/>
        <end position="369"/>
    </location>
</feature>
<feature type="region of interest" description="Disordered" evidence="1">
    <location>
        <begin position="1"/>
        <end position="31"/>
    </location>
</feature>